<comment type="caution">
    <text evidence="1">The sequence shown here is derived from an EMBL/GenBank/DDBJ whole genome shotgun (WGS) entry which is preliminary data.</text>
</comment>
<dbReference type="RefSeq" id="XP_064669519.1">
    <property type="nucleotide sequence ID" value="XM_064808586.1"/>
</dbReference>
<name>A0AAN6TCN9_9PEZI</name>
<reference evidence="1" key="2">
    <citation type="submission" date="2023-05" db="EMBL/GenBank/DDBJ databases">
        <authorList>
            <consortium name="Lawrence Berkeley National Laboratory"/>
            <person name="Steindorff A."/>
            <person name="Hensen N."/>
            <person name="Bonometti L."/>
            <person name="Westerberg I."/>
            <person name="Brannstrom I.O."/>
            <person name="Guillou S."/>
            <person name="Cros-Aarteil S."/>
            <person name="Calhoun S."/>
            <person name="Haridas S."/>
            <person name="Kuo A."/>
            <person name="Mondo S."/>
            <person name="Pangilinan J."/>
            <person name="Riley R."/>
            <person name="Labutti K."/>
            <person name="Andreopoulos B."/>
            <person name="Lipzen A."/>
            <person name="Chen C."/>
            <person name="Yanf M."/>
            <person name="Daum C."/>
            <person name="Ng V."/>
            <person name="Clum A."/>
            <person name="Ohm R."/>
            <person name="Martin F."/>
            <person name="Silar P."/>
            <person name="Natvig D."/>
            <person name="Lalanne C."/>
            <person name="Gautier V."/>
            <person name="Ament-Velasquez S.L."/>
            <person name="Kruys A."/>
            <person name="Hutchinson M.I."/>
            <person name="Powell A.J."/>
            <person name="Barry K."/>
            <person name="Miller A.N."/>
            <person name="Grigoriev I.V."/>
            <person name="Debuchy R."/>
            <person name="Gladieux P."/>
            <person name="Thoren M.H."/>
            <person name="Johannesson H."/>
        </authorList>
    </citation>
    <scope>NUCLEOTIDE SEQUENCE</scope>
    <source>
        <strain evidence="1">CBS 508.74</strain>
    </source>
</reference>
<accession>A0AAN6TCN9</accession>
<protein>
    <submittedName>
        <fullName evidence="1">Uncharacterized protein</fullName>
    </submittedName>
</protein>
<evidence type="ECO:0000313" key="2">
    <source>
        <dbReference type="Proteomes" id="UP001302812"/>
    </source>
</evidence>
<sequence length="193" mass="21472">MVAYLGSEQADEMGIFILWTLPSRQSLRCGGILAWWYKTAFRLSRVGVMWATGDGRHCLPRSCAVCRAAWSKDKPTCVSHCRLGSCMLSITLATWKSWVLSGQVLLMVDTDDASPRRSQVHRRLRKSFQGLSRGRIRGGKVGRPWQARGFAWKEITIQGETVVATFESWKVSVSVPVGYQPPGSNAASLSIRP</sequence>
<proteinExistence type="predicted"/>
<dbReference type="EMBL" id="MU853344">
    <property type="protein sequence ID" value="KAK4111949.1"/>
    <property type="molecule type" value="Genomic_DNA"/>
</dbReference>
<dbReference type="GeneID" id="89932709"/>
<evidence type="ECO:0000313" key="1">
    <source>
        <dbReference type="EMBL" id="KAK4111949.1"/>
    </source>
</evidence>
<organism evidence="1 2">
    <name type="scientific">Canariomyces notabilis</name>
    <dbReference type="NCBI Taxonomy" id="2074819"/>
    <lineage>
        <taxon>Eukaryota</taxon>
        <taxon>Fungi</taxon>
        <taxon>Dikarya</taxon>
        <taxon>Ascomycota</taxon>
        <taxon>Pezizomycotina</taxon>
        <taxon>Sordariomycetes</taxon>
        <taxon>Sordariomycetidae</taxon>
        <taxon>Sordariales</taxon>
        <taxon>Chaetomiaceae</taxon>
        <taxon>Canariomyces</taxon>
    </lineage>
</organism>
<gene>
    <name evidence="1" type="ORF">N656DRAFT_132284</name>
</gene>
<keyword evidence="2" id="KW-1185">Reference proteome</keyword>
<dbReference type="AlphaFoldDB" id="A0AAN6TCN9"/>
<reference evidence="1" key="1">
    <citation type="journal article" date="2023" name="Mol. Phylogenet. Evol.">
        <title>Genome-scale phylogeny and comparative genomics of the fungal order Sordariales.</title>
        <authorList>
            <person name="Hensen N."/>
            <person name="Bonometti L."/>
            <person name="Westerberg I."/>
            <person name="Brannstrom I.O."/>
            <person name="Guillou S."/>
            <person name="Cros-Aarteil S."/>
            <person name="Calhoun S."/>
            <person name="Haridas S."/>
            <person name="Kuo A."/>
            <person name="Mondo S."/>
            <person name="Pangilinan J."/>
            <person name="Riley R."/>
            <person name="LaButti K."/>
            <person name="Andreopoulos B."/>
            <person name="Lipzen A."/>
            <person name="Chen C."/>
            <person name="Yan M."/>
            <person name="Daum C."/>
            <person name="Ng V."/>
            <person name="Clum A."/>
            <person name="Steindorff A."/>
            <person name="Ohm R.A."/>
            <person name="Martin F."/>
            <person name="Silar P."/>
            <person name="Natvig D.O."/>
            <person name="Lalanne C."/>
            <person name="Gautier V."/>
            <person name="Ament-Velasquez S.L."/>
            <person name="Kruys A."/>
            <person name="Hutchinson M.I."/>
            <person name="Powell A.J."/>
            <person name="Barry K."/>
            <person name="Miller A.N."/>
            <person name="Grigoriev I.V."/>
            <person name="Debuchy R."/>
            <person name="Gladieux P."/>
            <person name="Hiltunen Thoren M."/>
            <person name="Johannesson H."/>
        </authorList>
    </citation>
    <scope>NUCLEOTIDE SEQUENCE</scope>
    <source>
        <strain evidence="1">CBS 508.74</strain>
    </source>
</reference>
<dbReference type="Proteomes" id="UP001302812">
    <property type="component" value="Unassembled WGS sequence"/>
</dbReference>